<keyword evidence="2" id="KW-1003">Cell membrane</keyword>
<evidence type="ECO:0000259" key="8">
    <source>
        <dbReference type="Pfam" id="PF12704"/>
    </source>
</evidence>
<feature type="domain" description="ABC3 transporter permease C-terminal" evidence="7">
    <location>
        <begin position="680"/>
        <end position="793"/>
    </location>
</feature>
<accession>A0A7C9BIT8</accession>
<keyword evidence="4 6" id="KW-1133">Transmembrane helix</keyword>
<keyword evidence="5 6" id="KW-0472">Membrane</keyword>
<dbReference type="PANTHER" id="PTHR30572:SF18">
    <property type="entry name" value="ABC-TYPE MACROLIDE FAMILY EXPORT SYSTEM PERMEASE COMPONENT 2"/>
    <property type="match status" value="1"/>
</dbReference>
<keyword evidence="3 6" id="KW-0812">Transmembrane</keyword>
<dbReference type="Pfam" id="PF02687">
    <property type="entry name" value="FtsX"/>
    <property type="match status" value="2"/>
</dbReference>
<feature type="transmembrane region" description="Helical" evidence="6">
    <location>
        <begin position="286"/>
        <end position="307"/>
    </location>
</feature>
<feature type="transmembrane region" description="Helical" evidence="6">
    <location>
        <begin position="336"/>
        <end position="359"/>
    </location>
</feature>
<evidence type="ECO:0000256" key="3">
    <source>
        <dbReference type="ARBA" id="ARBA00022692"/>
    </source>
</evidence>
<feature type="transmembrane region" description="Helical" evidence="6">
    <location>
        <begin position="21"/>
        <end position="42"/>
    </location>
</feature>
<dbReference type="Proteomes" id="UP000479293">
    <property type="component" value="Unassembled WGS sequence"/>
</dbReference>
<gene>
    <name evidence="9" type="ORF">GBK04_15795</name>
</gene>
<feature type="transmembrane region" description="Helical" evidence="6">
    <location>
        <begin position="729"/>
        <end position="748"/>
    </location>
</feature>
<evidence type="ECO:0000313" key="10">
    <source>
        <dbReference type="Proteomes" id="UP000479293"/>
    </source>
</evidence>
<evidence type="ECO:0000256" key="2">
    <source>
        <dbReference type="ARBA" id="ARBA00022475"/>
    </source>
</evidence>
<dbReference type="PANTHER" id="PTHR30572">
    <property type="entry name" value="MEMBRANE COMPONENT OF TRANSPORTER-RELATED"/>
    <property type="match status" value="1"/>
</dbReference>
<evidence type="ECO:0000256" key="6">
    <source>
        <dbReference type="SAM" id="Phobius"/>
    </source>
</evidence>
<feature type="transmembrane region" description="Helical" evidence="6">
    <location>
        <begin position="379"/>
        <end position="402"/>
    </location>
</feature>
<comment type="subcellular location">
    <subcellularLocation>
        <location evidence="1">Cell membrane</location>
        <topology evidence="1">Multi-pass membrane protein</topology>
    </subcellularLocation>
</comment>
<dbReference type="AlphaFoldDB" id="A0A7C9BIT8"/>
<evidence type="ECO:0000256" key="1">
    <source>
        <dbReference type="ARBA" id="ARBA00004651"/>
    </source>
</evidence>
<dbReference type="InterPro" id="IPR050250">
    <property type="entry name" value="Macrolide_Exporter_MacB"/>
</dbReference>
<evidence type="ECO:0000259" key="7">
    <source>
        <dbReference type="Pfam" id="PF02687"/>
    </source>
</evidence>
<feature type="domain" description="ABC3 transporter permease C-terminal" evidence="7">
    <location>
        <begin position="291"/>
        <end position="407"/>
    </location>
</feature>
<feature type="transmembrane region" description="Helical" evidence="6">
    <location>
        <begin position="677"/>
        <end position="701"/>
    </location>
</feature>
<evidence type="ECO:0000256" key="5">
    <source>
        <dbReference type="ARBA" id="ARBA00023136"/>
    </source>
</evidence>
<feature type="transmembrane region" description="Helical" evidence="6">
    <location>
        <begin position="423"/>
        <end position="447"/>
    </location>
</feature>
<dbReference type="InterPro" id="IPR003838">
    <property type="entry name" value="ABC3_permease_C"/>
</dbReference>
<sequence>MLRNYLKIAFRNLTRNKGYSFINIGGLAIGMAVAMLIGLWVWDELTYDHYHKNHDRIAQVYQSQTFNGKISTGPAIPRPLEMALRNDYDENFKYIVMSSWRFRSILAYGEKKLVKEGNFMQQAAPKMLGLEMLSGRKDGLKDPNSILLAASTAQALFGNENAMGKVVKFNNKYYFKVTGVYADIPVNSEFNATTYIAPWEQYVTNTDWVKNSVDNWGNNSFQMFAQIADNSTMAQVSAKIRDVKSKNAPKDFIPFKPAIFLHPMNDWHLRSNFEEGVQTGGRIENVWLFGIISVFVLLLACINFMNLSTARSEKRAKEVGIRKSIGSVRSQLVSQFLSESFMVVGLAFAVAMILVLVALPSFNALADKKIEFAWANGHFWGASLLFILFTALLSGSYPALYLSSFQPVKVLKGTFRVGRYAELPRKVLVVMQFTISVALMIGTTMVFRQIQYSKNRPIGYDRAGLIQIPLTQFDFEGKYDFMRREFLNSDAVVEMSSASSPTTQIYSNTSGFTWEGKPEGFQEDLALTAVSYDYVKSLGLKIIAGRDFSRDFASDSNAVILNKTAVKYMGLKNPVGTILRDDNKENHTPPATVIGVVDDMITTSPYEPVKQSMYVLDKGGMASYYNLRLNPDQSASKSIATIESIYKKNFPDLPFEYQFVDEEYAAKFASEERIGKLSGVFTILAILISCLGLFGLTSFMAEQRTKEVGIRKVLGASVASLWRLLSKDFVMLVLISLLLATPLAGYFMDDWLQKYTYRTELSWWIFVAAGVGALAITLLTVSFQAIKAALMNPVKSLRSE</sequence>
<protein>
    <submittedName>
        <fullName evidence="9">FtsX-like permease family protein</fullName>
    </submittedName>
</protein>
<feature type="domain" description="MacB-like periplasmic core" evidence="8">
    <location>
        <begin position="20"/>
        <end position="242"/>
    </location>
</feature>
<name>A0A7C9BIT8_9BACT</name>
<reference evidence="9 10" key="1">
    <citation type="submission" date="2019-10" db="EMBL/GenBank/DDBJ databases">
        <title>Draft Genome Sequence of Cytophagaceae sp. SJW1-29.</title>
        <authorList>
            <person name="Choi A."/>
        </authorList>
    </citation>
    <scope>NUCLEOTIDE SEQUENCE [LARGE SCALE GENOMIC DNA]</scope>
    <source>
        <strain evidence="9 10">SJW1-29</strain>
    </source>
</reference>
<dbReference type="GO" id="GO:0005886">
    <property type="term" value="C:plasma membrane"/>
    <property type="evidence" value="ECO:0007669"/>
    <property type="project" value="UniProtKB-SubCell"/>
</dbReference>
<dbReference type="Pfam" id="PF12704">
    <property type="entry name" value="MacB_PCD"/>
    <property type="match status" value="2"/>
</dbReference>
<dbReference type="EMBL" id="WHLY01000002">
    <property type="protein sequence ID" value="MPR34777.1"/>
    <property type="molecule type" value="Genomic_DNA"/>
</dbReference>
<feature type="transmembrane region" description="Helical" evidence="6">
    <location>
        <begin position="763"/>
        <end position="786"/>
    </location>
</feature>
<comment type="caution">
    <text evidence="9">The sequence shown here is derived from an EMBL/GenBank/DDBJ whole genome shotgun (WGS) entry which is preliminary data.</text>
</comment>
<organism evidence="9 10">
    <name type="scientific">Salmonirosea aquatica</name>
    <dbReference type="NCBI Taxonomy" id="2654236"/>
    <lineage>
        <taxon>Bacteria</taxon>
        <taxon>Pseudomonadati</taxon>
        <taxon>Bacteroidota</taxon>
        <taxon>Cytophagia</taxon>
        <taxon>Cytophagales</taxon>
        <taxon>Spirosomataceae</taxon>
        <taxon>Salmonirosea</taxon>
    </lineage>
</organism>
<keyword evidence="10" id="KW-1185">Reference proteome</keyword>
<evidence type="ECO:0000256" key="4">
    <source>
        <dbReference type="ARBA" id="ARBA00022989"/>
    </source>
</evidence>
<evidence type="ECO:0000313" key="9">
    <source>
        <dbReference type="EMBL" id="MPR34777.1"/>
    </source>
</evidence>
<dbReference type="RefSeq" id="WP_152761278.1">
    <property type="nucleotide sequence ID" value="NZ_WHLY01000002.1"/>
</dbReference>
<dbReference type="GO" id="GO:0022857">
    <property type="term" value="F:transmembrane transporter activity"/>
    <property type="evidence" value="ECO:0007669"/>
    <property type="project" value="TreeGrafter"/>
</dbReference>
<dbReference type="InterPro" id="IPR025857">
    <property type="entry name" value="MacB_PCD"/>
</dbReference>
<feature type="domain" description="MacB-like periplasmic core" evidence="8">
    <location>
        <begin position="434"/>
        <end position="601"/>
    </location>
</feature>
<proteinExistence type="predicted"/>